<dbReference type="InterPro" id="IPR009061">
    <property type="entry name" value="DNA-bd_dom_put_sf"/>
</dbReference>
<dbReference type="SUPFAM" id="SSF46955">
    <property type="entry name" value="Putative DNA-binding domain"/>
    <property type="match status" value="1"/>
</dbReference>
<name>A0ABY7B965_9PSEU</name>
<evidence type="ECO:0000256" key="1">
    <source>
        <dbReference type="ARBA" id="ARBA00023015"/>
    </source>
</evidence>
<accession>A0ABY7B965</accession>
<protein>
    <submittedName>
        <fullName evidence="4">MerR family DNA-binding protein</fullName>
    </submittedName>
</protein>
<sequence length="87" mass="9740">MILRGKEAGFALEEIRAMIAAPGRAARTAILRHRRDELRARIRAAQASLDMIEGALECEHEDFVRCPHFQSTVADRISPGPPPHVRE</sequence>
<dbReference type="InterPro" id="IPR000551">
    <property type="entry name" value="MerR-type_HTH_dom"/>
</dbReference>
<dbReference type="GO" id="GO:0003677">
    <property type="term" value="F:DNA binding"/>
    <property type="evidence" value="ECO:0007669"/>
    <property type="project" value="UniProtKB-KW"/>
</dbReference>
<dbReference type="Gene3D" id="1.10.1660.10">
    <property type="match status" value="1"/>
</dbReference>
<evidence type="ECO:0000259" key="3">
    <source>
        <dbReference type="PROSITE" id="PS50937"/>
    </source>
</evidence>
<evidence type="ECO:0000256" key="2">
    <source>
        <dbReference type="ARBA" id="ARBA00023163"/>
    </source>
</evidence>
<keyword evidence="4" id="KW-0238">DNA-binding</keyword>
<evidence type="ECO:0000313" key="5">
    <source>
        <dbReference type="Proteomes" id="UP001163203"/>
    </source>
</evidence>
<keyword evidence="2" id="KW-0804">Transcription</keyword>
<keyword evidence="5" id="KW-1185">Reference proteome</keyword>
<feature type="domain" description="HTH merR-type" evidence="3">
    <location>
        <begin position="1"/>
        <end position="21"/>
    </location>
</feature>
<evidence type="ECO:0000313" key="4">
    <source>
        <dbReference type="EMBL" id="WAL68495.1"/>
    </source>
</evidence>
<dbReference type="PROSITE" id="PS50937">
    <property type="entry name" value="HTH_MERR_2"/>
    <property type="match status" value="1"/>
</dbReference>
<dbReference type="RefSeq" id="WP_268758587.1">
    <property type="nucleotide sequence ID" value="NZ_CP113836.1"/>
</dbReference>
<gene>
    <name evidence="4" type="ORF">ORV05_12210</name>
</gene>
<keyword evidence="1" id="KW-0805">Transcription regulation</keyword>
<dbReference type="Proteomes" id="UP001163203">
    <property type="component" value="Chromosome"/>
</dbReference>
<reference evidence="4" key="1">
    <citation type="submission" date="2022-11" db="EMBL/GenBank/DDBJ databases">
        <authorList>
            <person name="Mo P."/>
        </authorList>
    </citation>
    <scope>NUCLEOTIDE SEQUENCE</scope>
    <source>
        <strain evidence="4">HUAS 11-8</strain>
    </source>
</reference>
<dbReference type="InterPro" id="IPR015358">
    <property type="entry name" value="Tscrpt_reg_MerR_DNA-bd"/>
</dbReference>
<organism evidence="4 5">
    <name type="scientific">Amycolatopsis cynarae</name>
    <dbReference type="NCBI Taxonomy" id="2995223"/>
    <lineage>
        <taxon>Bacteria</taxon>
        <taxon>Bacillati</taxon>
        <taxon>Actinomycetota</taxon>
        <taxon>Actinomycetes</taxon>
        <taxon>Pseudonocardiales</taxon>
        <taxon>Pseudonocardiaceae</taxon>
        <taxon>Amycolatopsis</taxon>
    </lineage>
</organism>
<proteinExistence type="predicted"/>
<dbReference type="Pfam" id="PF09278">
    <property type="entry name" value="MerR-DNA-bind"/>
    <property type="match status" value="1"/>
</dbReference>
<dbReference type="EMBL" id="CP113836">
    <property type="protein sequence ID" value="WAL68495.1"/>
    <property type="molecule type" value="Genomic_DNA"/>
</dbReference>